<name>A0ABD0N7L2_CIRMR</name>
<feature type="chain" id="PRO_5044789729" description="Eyes absent homolog" evidence="7">
    <location>
        <begin position="25"/>
        <end position="100"/>
    </location>
</feature>
<dbReference type="GO" id="GO:0046872">
    <property type="term" value="F:metal ion binding"/>
    <property type="evidence" value="ECO:0007669"/>
    <property type="project" value="UniProtKB-KW"/>
</dbReference>
<evidence type="ECO:0000256" key="3">
    <source>
        <dbReference type="ARBA" id="ARBA00022842"/>
    </source>
</evidence>
<evidence type="ECO:0000256" key="4">
    <source>
        <dbReference type="ARBA" id="ARBA00022912"/>
    </source>
</evidence>
<sequence length="100" mass="11291">SHYIRAQKSLSLFLFSLFSTYNFSTDGFHAAATSANLCLATGVRGGVDWMRKLAFRYRRVKEIYTTYKNNVGGNPPINCFAKIAGEEGWCVNKSTHKFLK</sequence>
<dbReference type="Gene3D" id="3.40.50.12350">
    <property type="match status" value="1"/>
</dbReference>
<keyword evidence="6" id="KW-0479">Metal-binding</keyword>
<keyword evidence="6" id="KW-0805">Transcription regulation</keyword>
<keyword evidence="6" id="KW-0804">Transcription</keyword>
<keyword evidence="3 6" id="KW-0460">Magnesium</keyword>
<dbReference type="InterPro" id="IPR038102">
    <property type="entry name" value="EYA_dom_sf"/>
</dbReference>
<keyword evidence="7" id="KW-0732">Signal</keyword>
<feature type="signal peptide" evidence="7">
    <location>
        <begin position="1"/>
        <end position="24"/>
    </location>
</feature>
<feature type="non-terminal residue" evidence="8">
    <location>
        <position position="1"/>
    </location>
</feature>
<dbReference type="AlphaFoldDB" id="A0ABD0N7L2"/>
<accession>A0ABD0N7L2</accession>
<protein>
    <recommendedName>
        <fullName evidence="6">Eyes absent homolog</fullName>
        <ecNumber evidence="6">3.1.3.48</ecNumber>
    </recommendedName>
</protein>
<keyword evidence="9" id="KW-1185">Reference proteome</keyword>
<organism evidence="8 9">
    <name type="scientific">Cirrhinus mrigala</name>
    <name type="common">Mrigala</name>
    <dbReference type="NCBI Taxonomy" id="683832"/>
    <lineage>
        <taxon>Eukaryota</taxon>
        <taxon>Metazoa</taxon>
        <taxon>Chordata</taxon>
        <taxon>Craniata</taxon>
        <taxon>Vertebrata</taxon>
        <taxon>Euteleostomi</taxon>
        <taxon>Actinopterygii</taxon>
        <taxon>Neopterygii</taxon>
        <taxon>Teleostei</taxon>
        <taxon>Ostariophysi</taxon>
        <taxon>Cypriniformes</taxon>
        <taxon>Cyprinidae</taxon>
        <taxon>Labeoninae</taxon>
        <taxon>Labeonini</taxon>
        <taxon>Cirrhinus</taxon>
    </lineage>
</organism>
<dbReference type="EMBL" id="JAMKFB020000024">
    <property type="protein sequence ID" value="KAL0156916.1"/>
    <property type="molecule type" value="Genomic_DNA"/>
</dbReference>
<evidence type="ECO:0000256" key="1">
    <source>
        <dbReference type="ARBA" id="ARBA00010501"/>
    </source>
</evidence>
<evidence type="ECO:0000256" key="6">
    <source>
        <dbReference type="RuleBase" id="RU362036"/>
    </source>
</evidence>
<proteinExistence type="inferred from homology"/>
<keyword evidence="4 6" id="KW-0904">Protein phosphatase</keyword>
<keyword evidence="2 6" id="KW-0378">Hydrolase</keyword>
<dbReference type="Proteomes" id="UP001529510">
    <property type="component" value="Unassembled WGS sequence"/>
</dbReference>
<comment type="catalytic activity">
    <reaction evidence="5 6">
        <text>O-phospho-L-tyrosyl-[protein] + H2O = L-tyrosyl-[protein] + phosphate</text>
        <dbReference type="Rhea" id="RHEA:10684"/>
        <dbReference type="Rhea" id="RHEA-COMP:10136"/>
        <dbReference type="Rhea" id="RHEA-COMP:20101"/>
        <dbReference type="ChEBI" id="CHEBI:15377"/>
        <dbReference type="ChEBI" id="CHEBI:43474"/>
        <dbReference type="ChEBI" id="CHEBI:46858"/>
        <dbReference type="ChEBI" id="CHEBI:61978"/>
        <dbReference type="EC" id="3.1.3.48"/>
    </reaction>
</comment>
<evidence type="ECO:0000313" key="8">
    <source>
        <dbReference type="EMBL" id="KAL0156916.1"/>
    </source>
</evidence>
<dbReference type="InterPro" id="IPR028472">
    <property type="entry name" value="EYA"/>
</dbReference>
<evidence type="ECO:0000256" key="7">
    <source>
        <dbReference type="SAM" id="SignalP"/>
    </source>
</evidence>
<comment type="similarity">
    <text evidence="1 6">Belongs to the HAD-like hydrolase superfamily. EYA family.</text>
</comment>
<dbReference type="GO" id="GO:0004725">
    <property type="term" value="F:protein tyrosine phosphatase activity"/>
    <property type="evidence" value="ECO:0007669"/>
    <property type="project" value="UniProtKB-EC"/>
</dbReference>
<dbReference type="PANTHER" id="PTHR10190:SF11">
    <property type="entry name" value="EYES ABSENT HOMOLOG 1"/>
    <property type="match status" value="1"/>
</dbReference>
<comment type="cofactor">
    <cofactor evidence="6">
        <name>Mg(2+)</name>
        <dbReference type="ChEBI" id="CHEBI:18420"/>
    </cofactor>
    <text evidence="6">Binds 1 Mg(2+) ion per subunit.</text>
</comment>
<dbReference type="EC" id="3.1.3.48" evidence="6"/>
<evidence type="ECO:0000256" key="5">
    <source>
        <dbReference type="ARBA" id="ARBA00051722"/>
    </source>
</evidence>
<comment type="caution">
    <text evidence="8">The sequence shown here is derived from an EMBL/GenBank/DDBJ whole genome shotgun (WGS) entry which is preliminary data.</text>
</comment>
<reference evidence="8 9" key="1">
    <citation type="submission" date="2024-05" db="EMBL/GenBank/DDBJ databases">
        <title>Genome sequencing and assembly of Indian major carp, Cirrhinus mrigala (Hamilton, 1822).</title>
        <authorList>
            <person name="Mohindra V."/>
            <person name="Chowdhury L.M."/>
            <person name="Lal K."/>
            <person name="Jena J.K."/>
        </authorList>
    </citation>
    <scope>NUCLEOTIDE SEQUENCE [LARGE SCALE GENOMIC DNA]</scope>
    <source>
        <strain evidence="8">CM1030</strain>
        <tissue evidence="8">Blood</tissue>
    </source>
</reference>
<evidence type="ECO:0000313" key="9">
    <source>
        <dbReference type="Proteomes" id="UP001529510"/>
    </source>
</evidence>
<evidence type="ECO:0000256" key="2">
    <source>
        <dbReference type="ARBA" id="ARBA00022801"/>
    </source>
</evidence>
<dbReference type="PANTHER" id="PTHR10190">
    <property type="entry name" value="EYES ABSENT"/>
    <property type="match status" value="1"/>
</dbReference>
<gene>
    <name evidence="8" type="ORF">M9458_048162</name>
</gene>